<protein>
    <submittedName>
        <fullName evidence="1">Uncharacterized protein</fullName>
    </submittedName>
</protein>
<organism evidence="1 2">
    <name type="scientific">Cichorium intybus</name>
    <name type="common">Chicory</name>
    <dbReference type="NCBI Taxonomy" id="13427"/>
    <lineage>
        <taxon>Eukaryota</taxon>
        <taxon>Viridiplantae</taxon>
        <taxon>Streptophyta</taxon>
        <taxon>Embryophyta</taxon>
        <taxon>Tracheophyta</taxon>
        <taxon>Spermatophyta</taxon>
        <taxon>Magnoliopsida</taxon>
        <taxon>eudicotyledons</taxon>
        <taxon>Gunneridae</taxon>
        <taxon>Pentapetalae</taxon>
        <taxon>asterids</taxon>
        <taxon>campanulids</taxon>
        <taxon>Asterales</taxon>
        <taxon>Asteraceae</taxon>
        <taxon>Cichorioideae</taxon>
        <taxon>Cichorieae</taxon>
        <taxon>Cichoriinae</taxon>
        <taxon>Cichorium</taxon>
    </lineage>
</organism>
<reference evidence="2" key="1">
    <citation type="journal article" date="2022" name="Mol. Ecol. Resour.">
        <title>The genomes of chicory, endive, great burdock and yacon provide insights into Asteraceae palaeo-polyploidization history and plant inulin production.</title>
        <authorList>
            <person name="Fan W."/>
            <person name="Wang S."/>
            <person name="Wang H."/>
            <person name="Wang A."/>
            <person name="Jiang F."/>
            <person name="Liu H."/>
            <person name="Zhao H."/>
            <person name="Xu D."/>
            <person name="Zhang Y."/>
        </authorList>
    </citation>
    <scope>NUCLEOTIDE SEQUENCE [LARGE SCALE GENOMIC DNA]</scope>
    <source>
        <strain evidence="2">cv. Punajuju</strain>
    </source>
</reference>
<reference evidence="1 2" key="2">
    <citation type="journal article" date="2022" name="Mol. Ecol. Resour.">
        <title>The genomes of chicory, endive, great burdock and yacon provide insights into Asteraceae paleo-polyploidization history and plant inulin production.</title>
        <authorList>
            <person name="Fan W."/>
            <person name="Wang S."/>
            <person name="Wang H."/>
            <person name="Wang A."/>
            <person name="Jiang F."/>
            <person name="Liu H."/>
            <person name="Zhao H."/>
            <person name="Xu D."/>
            <person name="Zhang Y."/>
        </authorList>
    </citation>
    <scope>NUCLEOTIDE SEQUENCE [LARGE SCALE GENOMIC DNA]</scope>
    <source>
        <strain evidence="2">cv. Punajuju</strain>
        <tissue evidence="1">Leaves</tissue>
    </source>
</reference>
<comment type="caution">
    <text evidence="1">The sequence shown here is derived from an EMBL/GenBank/DDBJ whole genome shotgun (WGS) entry which is preliminary data.</text>
</comment>
<sequence>MATGSDSVPASGNSFSPAAEGGMTVNSVGEVCPQFYQVCQLRPTDEVGGYVRGEGIVVCSNYMNIQDETQAGHLSGDCHYKRELLRGQIYDVSSDAKSRFCQKVPLKISTCIYVSPDLLKRSNFFAIGTLISLAILWYSTSPFLYTCVSDFTTALVSGTGVMKADEVKGNINIDDV</sequence>
<evidence type="ECO:0000313" key="1">
    <source>
        <dbReference type="EMBL" id="KAI3698440.1"/>
    </source>
</evidence>
<dbReference type="EMBL" id="CM042016">
    <property type="protein sequence ID" value="KAI3698440.1"/>
    <property type="molecule type" value="Genomic_DNA"/>
</dbReference>
<evidence type="ECO:0000313" key="2">
    <source>
        <dbReference type="Proteomes" id="UP001055811"/>
    </source>
</evidence>
<proteinExistence type="predicted"/>
<gene>
    <name evidence="1" type="ORF">L2E82_41987</name>
</gene>
<accession>A0ACB8ZQP1</accession>
<keyword evidence="2" id="KW-1185">Reference proteome</keyword>
<dbReference type="Proteomes" id="UP001055811">
    <property type="component" value="Linkage Group LG08"/>
</dbReference>
<name>A0ACB8ZQP1_CICIN</name>